<evidence type="ECO:0000313" key="1">
    <source>
        <dbReference type="EMBL" id="KAK1857601.1"/>
    </source>
</evidence>
<dbReference type="Proteomes" id="UP000798662">
    <property type="component" value="Chromosome 1"/>
</dbReference>
<reference evidence="1" key="1">
    <citation type="submission" date="2019-11" db="EMBL/GenBank/DDBJ databases">
        <title>Nori genome reveals adaptations in red seaweeds to the harsh intertidal environment.</title>
        <authorList>
            <person name="Wang D."/>
            <person name="Mao Y."/>
        </authorList>
    </citation>
    <scope>NUCLEOTIDE SEQUENCE</scope>
    <source>
        <tissue evidence="1">Gametophyte</tissue>
    </source>
</reference>
<protein>
    <submittedName>
        <fullName evidence="1">Uncharacterized protein</fullName>
    </submittedName>
</protein>
<keyword evidence="2" id="KW-1185">Reference proteome</keyword>
<sequence>MGGRLTYVLPPPRVARPAARRRRRPAATASTAATAAWSSTGGRHGRVVAVASAPRGAASQPGPPSVKQLGEGAGAGALDATGRAVVSTAAATAAAAAAAASAGPAAAPASLVAAAEPPGWAASPPATPGDGSPSAASLGWADDAATADVWGAPGPPLVGWADDEPAADAAGVSRAPPPGWADEVAATDGASVPRGWADRVAGSVVDMAAWDHQRLADVAAWVRPRGLAASAPPPPAAAPLTPAEAAAAAATRRRALRRLRRAVAHEAAGGHANAVDDAGTPFAAYASRVVADLGAATGGGVRAPRLVTARLVAALDRYDDLSASARVELAARLAAYPASPPSAAAAAVADGGVATGDGSSGGGTPAASRASRHAVLLRAVRALTPPAAVSAAPNWRWLAVPRSRLRASSGFLPLPPVPLLAAGWATRWSTTAAGGGGGQGVPVTEYRRLRPDALAADAVRGVVEVAAGDAWRLLGLGGGVLGAPAVPSPSTAALLAEAAAAAAAAASVAKATAGAAPAPAPLRATPAPVPYFPLPPRRVRLGGGRGGGTPVVPPMRRPPPPATARTAAARVAAAAARERAHVWADSLPAWVALTCPAVRGAASSASRRALFGPSATLRGTLAAAHAANGALCYLQLVNPGGGRPDRVRLEEVGVCVASAADVRRAAAGDADGLAVTTAADTDSSDGATAAPPTRLPTIGADIAAFIRHRDAAAHGAWAAAPTRILLVDVVSPFVEAPPPAGAPPTSGPYYRLAPSPPPSTLPAASYATAQLSLLAAGPAFSSAIVLLTAPTVGATLFTVRRDAAFLAATVRALGGLAAAHGAAPPPPDYWTTNADCRAAAAAAAAGVAATGTGRAVRGADAEGGLPITDGVGTPWNGGNREDGPEPGRWARLSPFLDYVGGAGGGGEEEGAMLAL</sequence>
<proteinExistence type="predicted"/>
<dbReference type="EMBL" id="CM020618">
    <property type="protein sequence ID" value="KAK1857601.1"/>
    <property type="molecule type" value="Genomic_DNA"/>
</dbReference>
<evidence type="ECO:0000313" key="2">
    <source>
        <dbReference type="Proteomes" id="UP000798662"/>
    </source>
</evidence>
<comment type="caution">
    <text evidence="1">The sequence shown here is derived from an EMBL/GenBank/DDBJ whole genome shotgun (WGS) entry which is preliminary data.</text>
</comment>
<accession>A0ACC3BJD3</accession>
<name>A0ACC3BJD3_PYRYE</name>
<organism evidence="1 2">
    <name type="scientific">Pyropia yezoensis</name>
    <name type="common">Susabi-nori</name>
    <name type="synonym">Porphyra yezoensis</name>
    <dbReference type="NCBI Taxonomy" id="2788"/>
    <lineage>
        <taxon>Eukaryota</taxon>
        <taxon>Rhodophyta</taxon>
        <taxon>Bangiophyceae</taxon>
        <taxon>Bangiales</taxon>
        <taxon>Bangiaceae</taxon>
        <taxon>Pyropia</taxon>
    </lineage>
</organism>
<gene>
    <name evidence="1" type="ORF">I4F81_000217</name>
</gene>